<comment type="similarity">
    <text evidence="1">Belongs to the beta type-B retroviral polymerase family. HERV class-II K(HML-2) pol subfamily.</text>
</comment>
<evidence type="ECO:0000313" key="5">
    <source>
        <dbReference type="EMBL" id="KAI7802100.1"/>
    </source>
</evidence>
<sequence>MAALGLGDPPPVEPSIARHLNPVQGGLLAPPKPVLPGKKDLGTLANYESAWQTVAPPEWVMRTIMQGYRLQFVMKPPLFNGVLSSHAEESSAHILKEEISSLLMKGAIQVVPPSLISQGFYSRYFLVPKKDGSLRPILDLRMLNKHLRKYNFRMLNHGTLARAIKQNDWFTSIDLKDAFFHISIYPPHRKFLRFAYLGICYEFTVLPFGLSLSPQTFCLCTEASLAPLRMSGLRILTYIDDWLLAPPKLVLPGKMDRFSASVHQAAYKSSALAVRALNVSSLLSAYQAEILEDLGQQLDKGSPSPTLWKEILTVNDLVLRNARQAVQACGRSMALSVVGKRALWLNLSGLPDSEKRRIAGALVEPGQALFGPAVALMQQRCDDKKKEDEAFKLCLPKKAAPRQLPTARLPNPPVTVRNPHHSREKPRNKPPPRQSNPPSAKPWGRTPVRDLCRSVTVTRACTAALRHWRDADFYAQGTRLGTVVMRKVVTTDASLTGWGATQEGRVVNGVWPSILRSAHINYLELLTIWKALNYFLPRLLGHHVLVRCDNTTAVAYINRQGGLRSPKLHALAHKLLVWSGRFFLSLRATHVPGILNRGADLLSRGNPLYGDWRLHPQIVGMIWRRFGQATVDLFASRENNHCPMFFSLKDSDAPLGVDALAHPWPKLLLYAFPPLCLIIPTLARVREKGLSLLLIAPRWPKAPWLAEIIPLLYAQPWRLPLRTDLLSQANGEIYHPHPDRVALWVWPVRSQT</sequence>
<protein>
    <recommendedName>
        <fullName evidence="2">ribonuclease H</fullName>
        <ecNumber evidence="2">3.1.26.4</ecNumber>
    </recommendedName>
</protein>
<evidence type="ECO:0000256" key="2">
    <source>
        <dbReference type="ARBA" id="ARBA00012180"/>
    </source>
</evidence>
<feature type="region of interest" description="Disordered" evidence="3">
    <location>
        <begin position="402"/>
        <end position="446"/>
    </location>
</feature>
<dbReference type="InterPro" id="IPR052055">
    <property type="entry name" value="Hepadnavirus_pol/RT"/>
</dbReference>
<dbReference type="Gene3D" id="3.10.10.10">
    <property type="entry name" value="HIV Type 1 Reverse Transcriptase, subunit A, domain 1"/>
    <property type="match status" value="1"/>
</dbReference>
<reference evidence="5" key="1">
    <citation type="submission" date="2021-02" db="EMBL/GenBank/DDBJ databases">
        <title>Comparative genomics reveals that relaxation of natural selection precedes convergent phenotypic evolution of cavefish.</title>
        <authorList>
            <person name="Peng Z."/>
        </authorList>
    </citation>
    <scope>NUCLEOTIDE SEQUENCE</scope>
    <source>
        <tissue evidence="5">Muscle</tissue>
    </source>
</reference>
<dbReference type="Proteomes" id="UP001059041">
    <property type="component" value="Linkage Group LG12"/>
</dbReference>
<dbReference type="CDD" id="cd03714">
    <property type="entry name" value="RT_DIRS1"/>
    <property type="match status" value="1"/>
</dbReference>
<comment type="caution">
    <text evidence="5">The sequence shown here is derived from an EMBL/GenBank/DDBJ whole genome shotgun (WGS) entry which is preliminary data.</text>
</comment>
<dbReference type="Gene3D" id="3.30.70.270">
    <property type="match status" value="1"/>
</dbReference>
<dbReference type="AlphaFoldDB" id="A0A9W7TRT1"/>
<dbReference type="InterPro" id="IPR043502">
    <property type="entry name" value="DNA/RNA_pol_sf"/>
</dbReference>
<dbReference type="PANTHER" id="PTHR33050">
    <property type="entry name" value="REVERSE TRANSCRIPTASE DOMAIN-CONTAINING PROTEIN"/>
    <property type="match status" value="1"/>
</dbReference>
<dbReference type="PROSITE" id="PS50878">
    <property type="entry name" value="RT_POL"/>
    <property type="match status" value="1"/>
</dbReference>
<name>A0A9W7TRT1_TRIRA</name>
<dbReference type="EC" id="3.1.26.4" evidence="2"/>
<dbReference type="Pfam" id="PF00078">
    <property type="entry name" value="RVT_1"/>
    <property type="match status" value="1"/>
</dbReference>
<dbReference type="InterPro" id="IPR043128">
    <property type="entry name" value="Rev_trsase/Diguanyl_cyclase"/>
</dbReference>
<dbReference type="GO" id="GO:0004523">
    <property type="term" value="F:RNA-DNA hybrid ribonuclease activity"/>
    <property type="evidence" value="ECO:0007669"/>
    <property type="project" value="UniProtKB-EC"/>
</dbReference>
<dbReference type="CDD" id="cd09275">
    <property type="entry name" value="RNase_HI_RT_DIRS1"/>
    <property type="match status" value="1"/>
</dbReference>
<keyword evidence="6" id="KW-1185">Reference proteome</keyword>
<dbReference type="SUPFAM" id="SSF56672">
    <property type="entry name" value="DNA/RNA polymerases"/>
    <property type="match status" value="2"/>
</dbReference>
<dbReference type="PANTHER" id="PTHR33050:SF7">
    <property type="entry name" value="RIBONUCLEASE H"/>
    <property type="match status" value="1"/>
</dbReference>
<feature type="domain" description="Reverse transcriptase" evidence="4">
    <location>
        <begin position="108"/>
        <end position="313"/>
    </location>
</feature>
<evidence type="ECO:0000313" key="6">
    <source>
        <dbReference type="Proteomes" id="UP001059041"/>
    </source>
</evidence>
<gene>
    <name evidence="5" type="ORF">IRJ41_000338</name>
</gene>
<organism evidence="5 6">
    <name type="scientific">Triplophysa rosa</name>
    <name type="common">Cave loach</name>
    <dbReference type="NCBI Taxonomy" id="992332"/>
    <lineage>
        <taxon>Eukaryota</taxon>
        <taxon>Metazoa</taxon>
        <taxon>Chordata</taxon>
        <taxon>Craniata</taxon>
        <taxon>Vertebrata</taxon>
        <taxon>Euteleostomi</taxon>
        <taxon>Actinopterygii</taxon>
        <taxon>Neopterygii</taxon>
        <taxon>Teleostei</taxon>
        <taxon>Ostariophysi</taxon>
        <taxon>Cypriniformes</taxon>
        <taxon>Nemacheilidae</taxon>
        <taxon>Triplophysa</taxon>
    </lineage>
</organism>
<dbReference type="Gene3D" id="1.10.287.3160">
    <property type="match status" value="1"/>
</dbReference>
<proteinExistence type="inferred from homology"/>
<evidence type="ECO:0000256" key="3">
    <source>
        <dbReference type="SAM" id="MobiDB-lite"/>
    </source>
</evidence>
<evidence type="ECO:0000259" key="4">
    <source>
        <dbReference type="PROSITE" id="PS50878"/>
    </source>
</evidence>
<dbReference type="InterPro" id="IPR000477">
    <property type="entry name" value="RT_dom"/>
</dbReference>
<feature type="compositionally biased region" description="Basic residues" evidence="3">
    <location>
        <begin position="418"/>
        <end position="430"/>
    </location>
</feature>
<dbReference type="EMBL" id="JAFHDT010000012">
    <property type="protein sequence ID" value="KAI7802100.1"/>
    <property type="molecule type" value="Genomic_DNA"/>
</dbReference>
<evidence type="ECO:0000256" key="1">
    <source>
        <dbReference type="ARBA" id="ARBA00010879"/>
    </source>
</evidence>
<accession>A0A9W7TRT1</accession>